<dbReference type="EMBL" id="CP000282">
    <property type="protein sequence ID" value="ABD79730.1"/>
    <property type="molecule type" value="Genomic_DNA"/>
</dbReference>
<dbReference type="KEGG" id="sde:Sde_0466"/>
<dbReference type="eggNOG" id="COG4974">
    <property type="taxonomic scope" value="Bacteria"/>
</dbReference>
<dbReference type="InterPro" id="IPR044068">
    <property type="entry name" value="CB"/>
</dbReference>
<evidence type="ECO:0000256" key="6">
    <source>
        <dbReference type="SAM" id="MobiDB-lite"/>
    </source>
</evidence>
<feature type="compositionally biased region" description="Basic and acidic residues" evidence="6">
    <location>
        <begin position="297"/>
        <end position="314"/>
    </location>
</feature>
<feature type="domain" description="Tyr recombinase" evidence="7">
    <location>
        <begin position="104"/>
        <end position="287"/>
    </location>
</feature>
<dbReference type="GO" id="GO:0006310">
    <property type="term" value="P:DNA recombination"/>
    <property type="evidence" value="ECO:0007669"/>
    <property type="project" value="UniProtKB-KW"/>
</dbReference>
<dbReference type="InterPro" id="IPR010998">
    <property type="entry name" value="Integrase_recombinase_N"/>
</dbReference>
<dbReference type="Gene3D" id="1.10.443.10">
    <property type="entry name" value="Intergrase catalytic core"/>
    <property type="match status" value="1"/>
</dbReference>
<dbReference type="RefSeq" id="WP_011466951.1">
    <property type="nucleotide sequence ID" value="NC_007912.1"/>
</dbReference>
<dbReference type="PANTHER" id="PTHR30349:SF64">
    <property type="entry name" value="PROPHAGE INTEGRASE INTD-RELATED"/>
    <property type="match status" value="1"/>
</dbReference>
<evidence type="ECO:0000256" key="1">
    <source>
        <dbReference type="ARBA" id="ARBA00008857"/>
    </source>
</evidence>
<proteinExistence type="inferred from homology"/>
<evidence type="ECO:0000256" key="4">
    <source>
        <dbReference type="ARBA" id="ARBA00023172"/>
    </source>
</evidence>
<dbReference type="STRING" id="203122.Sde_0466"/>
<feature type="compositionally biased region" description="Basic and acidic residues" evidence="6">
    <location>
        <begin position="353"/>
        <end position="362"/>
    </location>
</feature>
<sequence length="362" mass="42356">MLKTDQLRYEALYNKHINALIRQGKAATTIDAYSRAVRRITYFFDESPDTLTQDHFEKYFQSLIQTHSWSTVKTDRNGLQFFYKYVLQKEWKWVNIVKPPVVKVLPDVLTIDEIHRLLDSAKDLRYQTFILVCFSMGLRLSETLNLKVGDIDSERMKVHIREGKGKKDRYVTLPLSALQALRKYWKTHRNPNYLFPSGNTAAQRQDATIHMGRGRLQQKFRSIVRHSGIRKKISIHSLRHSYGTLLTEANISLRKIQQEMGHVSPNTTARYTQLSDVFEMHTENKINTLMNRVAWRQPEKNKTNENKDYSDSPHTEINTQRTTINYNSGPTDENNNPQRRKTDRPTVCSRCASEIKTRNEPP</sequence>
<gene>
    <name evidence="9" type="ordered locus">Sde_0466</name>
</gene>
<dbReference type="GO" id="GO:0003677">
    <property type="term" value="F:DNA binding"/>
    <property type="evidence" value="ECO:0007669"/>
    <property type="project" value="UniProtKB-UniRule"/>
</dbReference>
<dbReference type="GeneID" id="98612166"/>
<evidence type="ECO:0000256" key="3">
    <source>
        <dbReference type="ARBA" id="ARBA00023125"/>
    </source>
</evidence>
<dbReference type="OrthoDB" id="9801717at2"/>
<dbReference type="InterPro" id="IPR050090">
    <property type="entry name" value="Tyrosine_recombinase_XerCD"/>
</dbReference>
<name>Q21NJ9_SACD2</name>
<dbReference type="Gene3D" id="1.10.150.130">
    <property type="match status" value="1"/>
</dbReference>
<dbReference type="HOGENOM" id="CLU_027562_9_5_6"/>
<feature type="compositionally biased region" description="Polar residues" evidence="6">
    <location>
        <begin position="315"/>
        <end position="337"/>
    </location>
</feature>
<protein>
    <submittedName>
        <fullName evidence="9">Phage integrase</fullName>
    </submittedName>
</protein>
<dbReference type="InterPro" id="IPR002104">
    <property type="entry name" value="Integrase_catalytic"/>
</dbReference>
<dbReference type="PANTHER" id="PTHR30349">
    <property type="entry name" value="PHAGE INTEGRASE-RELATED"/>
    <property type="match status" value="1"/>
</dbReference>
<dbReference type="Pfam" id="PF13495">
    <property type="entry name" value="Phage_int_SAM_4"/>
    <property type="match status" value="1"/>
</dbReference>
<dbReference type="Proteomes" id="UP000001947">
    <property type="component" value="Chromosome"/>
</dbReference>
<dbReference type="PROSITE" id="PS51898">
    <property type="entry name" value="TYR_RECOMBINASE"/>
    <property type="match status" value="1"/>
</dbReference>
<organism evidence="9 10">
    <name type="scientific">Saccharophagus degradans (strain 2-40 / ATCC 43961 / DSM 17024)</name>
    <dbReference type="NCBI Taxonomy" id="203122"/>
    <lineage>
        <taxon>Bacteria</taxon>
        <taxon>Pseudomonadati</taxon>
        <taxon>Pseudomonadota</taxon>
        <taxon>Gammaproteobacteria</taxon>
        <taxon>Cellvibrionales</taxon>
        <taxon>Cellvibrionaceae</taxon>
        <taxon>Saccharophagus</taxon>
    </lineage>
</organism>
<evidence type="ECO:0000313" key="10">
    <source>
        <dbReference type="Proteomes" id="UP000001947"/>
    </source>
</evidence>
<dbReference type="SUPFAM" id="SSF56349">
    <property type="entry name" value="DNA breaking-rejoining enzymes"/>
    <property type="match status" value="1"/>
</dbReference>
<evidence type="ECO:0000259" key="7">
    <source>
        <dbReference type="PROSITE" id="PS51898"/>
    </source>
</evidence>
<evidence type="ECO:0000259" key="8">
    <source>
        <dbReference type="PROSITE" id="PS51900"/>
    </source>
</evidence>
<dbReference type="PROSITE" id="PS51900">
    <property type="entry name" value="CB"/>
    <property type="match status" value="1"/>
</dbReference>
<feature type="region of interest" description="Disordered" evidence="6">
    <location>
        <begin position="293"/>
        <end position="362"/>
    </location>
</feature>
<reference evidence="9 10" key="1">
    <citation type="journal article" date="2008" name="PLoS Genet.">
        <title>Complete genome sequence of the complex carbohydrate-degrading marine bacterium, Saccharophagus degradans strain 2-40 T.</title>
        <authorList>
            <person name="Weiner R.M."/>
            <person name="Taylor L.E.II."/>
            <person name="Henrissat B."/>
            <person name="Hauser L."/>
            <person name="Land M."/>
            <person name="Coutinho P.M."/>
            <person name="Rancurel C."/>
            <person name="Saunders E.H."/>
            <person name="Longmire A.G."/>
            <person name="Zhang H."/>
            <person name="Bayer E.A."/>
            <person name="Gilbert H.J."/>
            <person name="Larimer F."/>
            <person name="Zhulin I.B."/>
            <person name="Ekborg N.A."/>
            <person name="Lamed R."/>
            <person name="Richardson P.M."/>
            <person name="Borovok I."/>
            <person name="Hutcheson S."/>
        </authorList>
    </citation>
    <scope>NUCLEOTIDE SEQUENCE [LARGE SCALE GENOMIC DNA]</scope>
    <source>
        <strain evidence="10">2-40 / ATCC 43961 / DSM 17024</strain>
    </source>
</reference>
<evidence type="ECO:0000313" key="9">
    <source>
        <dbReference type="EMBL" id="ABD79730.1"/>
    </source>
</evidence>
<accession>Q21NJ9</accession>
<evidence type="ECO:0000256" key="5">
    <source>
        <dbReference type="PROSITE-ProRule" id="PRU01248"/>
    </source>
</evidence>
<comment type="similarity">
    <text evidence="1">Belongs to the 'phage' integrase family.</text>
</comment>
<dbReference type="InterPro" id="IPR013762">
    <property type="entry name" value="Integrase-like_cat_sf"/>
</dbReference>
<keyword evidence="3 5" id="KW-0238">DNA-binding</keyword>
<evidence type="ECO:0000256" key="2">
    <source>
        <dbReference type="ARBA" id="ARBA00022908"/>
    </source>
</evidence>
<keyword evidence="4" id="KW-0233">DNA recombination</keyword>
<keyword evidence="10" id="KW-1185">Reference proteome</keyword>
<dbReference type="InterPro" id="IPR011010">
    <property type="entry name" value="DNA_brk_join_enz"/>
</dbReference>
<dbReference type="InterPro" id="IPR004107">
    <property type="entry name" value="Integrase_SAM-like_N"/>
</dbReference>
<dbReference type="Pfam" id="PF00589">
    <property type="entry name" value="Phage_integrase"/>
    <property type="match status" value="1"/>
</dbReference>
<keyword evidence="2" id="KW-0229">DNA integration</keyword>
<dbReference type="AlphaFoldDB" id="Q21NJ9"/>
<feature type="domain" description="Core-binding (CB)" evidence="8">
    <location>
        <begin position="3"/>
        <end position="87"/>
    </location>
</feature>
<dbReference type="GO" id="GO:0015074">
    <property type="term" value="P:DNA integration"/>
    <property type="evidence" value="ECO:0007669"/>
    <property type="project" value="UniProtKB-KW"/>
</dbReference>